<proteinExistence type="predicted"/>
<organism evidence="1 2">
    <name type="scientific">Fusarium duplospermum</name>
    <dbReference type="NCBI Taxonomy" id="1325734"/>
    <lineage>
        <taxon>Eukaryota</taxon>
        <taxon>Fungi</taxon>
        <taxon>Dikarya</taxon>
        <taxon>Ascomycota</taxon>
        <taxon>Pezizomycotina</taxon>
        <taxon>Sordariomycetes</taxon>
        <taxon>Hypocreomycetidae</taxon>
        <taxon>Hypocreales</taxon>
        <taxon>Nectriaceae</taxon>
        <taxon>Fusarium</taxon>
        <taxon>Fusarium solani species complex</taxon>
    </lineage>
</organism>
<name>A0A428NPP8_9HYPO</name>
<gene>
    <name evidence="1" type="ORF">CEP54_015372</name>
</gene>
<dbReference type="AlphaFoldDB" id="A0A428NPP8"/>
<evidence type="ECO:0000313" key="1">
    <source>
        <dbReference type="EMBL" id="RSL42751.1"/>
    </source>
</evidence>
<dbReference type="Proteomes" id="UP000288168">
    <property type="component" value="Unassembled WGS sequence"/>
</dbReference>
<reference evidence="1 2" key="1">
    <citation type="submission" date="2017-06" db="EMBL/GenBank/DDBJ databases">
        <title>Comparative genomic analysis of Ambrosia Fusariam Clade fungi.</title>
        <authorList>
            <person name="Stajich J.E."/>
            <person name="Carrillo J."/>
            <person name="Kijimoto T."/>
            <person name="Eskalen A."/>
            <person name="O'Donnell K."/>
            <person name="Kasson M."/>
        </authorList>
    </citation>
    <scope>NUCLEOTIDE SEQUENCE [LARGE SCALE GENOMIC DNA]</scope>
    <source>
        <strain evidence="1 2">NRRL62584</strain>
    </source>
</reference>
<keyword evidence="2" id="KW-1185">Reference proteome</keyword>
<accession>A0A428NPP8</accession>
<comment type="caution">
    <text evidence="1">The sequence shown here is derived from an EMBL/GenBank/DDBJ whole genome shotgun (WGS) entry which is preliminary data.</text>
</comment>
<dbReference type="EMBL" id="NKCI01000352">
    <property type="protein sequence ID" value="RSL42751.1"/>
    <property type="molecule type" value="Genomic_DNA"/>
</dbReference>
<evidence type="ECO:0000313" key="2">
    <source>
        <dbReference type="Proteomes" id="UP000288168"/>
    </source>
</evidence>
<protein>
    <submittedName>
        <fullName evidence="1">Uncharacterized protein</fullName>
    </submittedName>
</protein>
<sequence>MKSLSLPDSQGIFCPIVVQLCITVASHNYLFNASCLFKQLQAVASCLCDLKLARSGPSAQLGRRLGAQVLCARGTAPPVCRLGAQSLD</sequence>